<feature type="binding site" description="axial binding residue" evidence="17">
    <location>
        <position position="408"/>
    </location>
    <ligand>
        <name>heme</name>
        <dbReference type="ChEBI" id="CHEBI:30413"/>
    </ligand>
    <ligandPart>
        <name>Fe</name>
        <dbReference type="ChEBI" id="CHEBI:18248"/>
    </ligandPart>
</feature>
<keyword evidence="21" id="KW-1185">Reference proteome</keyword>
<dbReference type="Proteomes" id="UP000248423">
    <property type="component" value="Unassembled WGS sequence"/>
</dbReference>
<dbReference type="GO" id="GO:0003958">
    <property type="term" value="F:NADPH-hemoprotein reductase activity"/>
    <property type="evidence" value="ECO:0007669"/>
    <property type="project" value="UniProtKB-UniRule"/>
</dbReference>
<dbReference type="Gene3D" id="3.40.50.80">
    <property type="entry name" value="Nucleotide-binding domain of ferredoxin-NADP reductase (FNR) module"/>
    <property type="match status" value="1"/>
</dbReference>
<evidence type="ECO:0000256" key="4">
    <source>
        <dbReference type="ARBA" id="ARBA00022617"/>
    </source>
</evidence>
<dbReference type="PRINTS" id="PR00385">
    <property type="entry name" value="P450"/>
</dbReference>
<evidence type="ECO:0000256" key="9">
    <source>
        <dbReference type="ARBA" id="ARBA00022857"/>
    </source>
</evidence>
<name>A0A319FPB3_ASPSB</name>
<keyword evidence="7 16" id="KW-0479">Metal-binding</keyword>
<dbReference type="InterPro" id="IPR017927">
    <property type="entry name" value="FAD-bd_FR_type"/>
</dbReference>
<evidence type="ECO:0000256" key="7">
    <source>
        <dbReference type="ARBA" id="ARBA00022723"/>
    </source>
</evidence>
<dbReference type="FunFam" id="1.10.630.10:FF:000040">
    <property type="entry name" value="Bifunctional cytochrome P450/NADPH--P450 reductase"/>
    <property type="match status" value="1"/>
</dbReference>
<dbReference type="InterPro" id="IPR002401">
    <property type="entry name" value="Cyt_P450_E_grp-I"/>
</dbReference>
<dbReference type="STRING" id="1448318.A0A319FPB3"/>
<dbReference type="PROSITE" id="PS51384">
    <property type="entry name" value="FAD_FR"/>
    <property type="match status" value="1"/>
</dbReference>
<reference evidence="20 21" key="1">
    <citation type="submission" date="2018-02" db="EMBL/GenBank/DDBJ databases">
        <title>The genomes of Aspergillus section Nigri reveals drivers in fungal speciation.</title>
        <authorList>
            <consortium name="DOE Joint Genome Institute"/>
            <person name="Vesth T.C."/>
            <person name="Nybo J."/>
            <person name="Theobald S."/>
            <person name="Brandl J."/>
            <person name="Frisvad J.C."/>
            <person name="Nielsen K.F."/>
            <person name="Lyhne E.K."/>
            <person name="Kogle M.E."/>
            <person name="Kuo A."/>
            <person name="Riley R."/>
            <person name="Clum A."/>
            <person name="Nolan M."/>
            <person name="Lipzen A."/>
            <person name="Salamov A."/>
            <person name="Henrissat B."/>
            <person name="Wiebenga A."/>
            <person name="De vries R.P."/>
            <person name="Grigoriev I.V."/>
            <person name="Mortensen U.H."/>
            <person name="Andersen M.R."/>
            <person name="Baker S.E."/>
        </authorList>
    </citation>
    <scope>NUCLEOTIDE SEQUENCE [LARGE SCALE GENOMIC DNA]</scope>
    <source>
        <strain evidence="20 21">CBS 121057</strain>
    </source>
</reference>
<evidence type="ECO:0000256" key="10">
    <source>
        <dbReference type="ARBA" id="ARBA00022982"/>
    </source>
</evidence>
<gene>
    <name evidence="20" type="ORF">BO78DRAFT_457062</name>
</gene>
<keyword evidence="8 16" id="KW-0274">FAD</keyword>
<dbReference type="SUPFAM" id="SSF52218">
    <property type="entry name" value="Flavoproteins"/>
    <property type="match status" value="1"/>
</dbReference>
<evidence type="ECO:0000256" key="2">
    <source>
        <dbReference type="ARBA" id="ARBA00010018"/>
    </source>
</evidence>
<keyword evidence="10 16" id="KW-0249">Electron transport</keyword>
<keyword evidence="11 16" id="KW-0560">Oxidoreductase</keyword>
<dbReference type="InterPro" id="IPR017972">
    <property type="entry name" value="Cyt_P450_CS"/>
</dbReference>
<dbReference type="GO" id="GO:0070330">
    <property type="term" value="F:aromatase activity"/>
    <property type="evidence" value="ECO:0007669"/>
    <property type="project" value="UniProtKB-UniRule"/>
</dbReference>
<feature type="domain" description="Flavodoxin-like" evidence="18">
    <location>
        <begin position="496"/>
        <end position="635"/>
    </location>
</feature>
<comment type="cofactor">
    <cofactor evidence="1 16 17">
        <name>heme</name>
        <dbReference type="ChEBI" id="CHEBI:30413"/>
    </cofactor>
</comment>
<evidence type="ECO:0000256" key="14">
    <source>
        <dbReference type="ARBA" id="ARBA00047827"/>
    </source>
</evidence>
<dbReference type="PROSITE" id="PS50902">
    <property type="entry name" value="FLAVODOXIN_LIKE"/>
    <property type="match status" value="1"/>
</dbReference>
<evidence type="ECO:0000259" key="18">
    <source>
        <dbReference type="PROSITE" id="PS50902"/>
    </source>
</evidence>
<dbReference type="PANTHER" id="PTHR19384:SF127">
    <property type="entry name" value="BIFUNCTIONAL CYTOCHROME P450_NADPH--P450 REDUCTASE"/>
    <property type="match status" value="1"/>
</dbReference>
<dbReference type="PIRSF" id="PIRSF000209">
    <property type="entry name" value="Bifunctional_P450_P450R"/>
    <property type="match status" value="1"/>
</dbReference>
<keyword evidence="6 16" id="KW-0288">FMN</keyword>
<dbReference type="AlphaFoldDB" id="A0A319FPB3"/>
<keyword evidence="13 16" id="KW-0503">Monooxygenase</keyword>
<accession>A0A319FPB3</accession>
<dbReference type="GO" id="GO:0005506">
    <property type="term" value="F:iron ion binding"/>
    <property type="evidence" value="ECO:0007669"/>
    <property type="project" value="UniProtKB-UniRule"/>
</dbReference>
<dbReference type="PRINTS" id="PR00463">
    <property type="entry name" value="EP450I"/>
</dbReference>
<dbReference type="EC" id="1.6.2.4" evidence="16"/>
<sequence length="1058" mass="117510">MDSTKLVPIPGPRPLPLLGNLLDFGLDNLTQSLDRLSKAHGPIYALTFGSSTEIMVTSRKIAEELCDETRFCKLVAGGLEKMKPVVGDGLFTAQSNDPKWAIAHRILMPLFGTMKIREMFNDMKDICEQMCLKWARFGESTPLDVCKNFTTLTLDTISLCTIDYRFNSFYRDGKDDPFVEGVIAVMTDAFTQSNLPDFVNNWVRHKAMNNFYSHAQNLRRQTEEIIQERRRSPVERNDLLNAMLNAVDPKTGQRLSDESVVDNLLTFLIAGHETTSSLLSFCFYYLLEHPDVLQKAREEVDQVIGEGPMKVEHLQKLPYIESILRETLRLRDPGPGFYLKPLKDDVLDGKYHVKKDQPIFIVFDSVHRDPETYGSDANSFRPSRMSQDKFEKLPPCAWKPFGNGLRSCIGRAFAWQQSLLAVAMILQNFDLIKDDSYKLKYQVTMTVRPIGFHMKARLRHQRRATEFAQKLHAPASQKPLSVQTPARPKAAGAPRITILHASNAGSCEALAHRLAVDAGEYGIGTMVEPLSSAIGKLPSGPVIIITASYNGDPADEAVDFVAWLRALKAGDLEDVDFCVFGCGHRDWASTLHAVPKLVDTEIERAGGRRVAPLGTADSAVSDMFSDLETWSLTQLFPKLGTTGPAEKDDEGVNVSGYQIALSEPPRVALRKGFVPAIVTESRSLSRPGVAEKRHIELCLPDGFTYRAGDHLYVLPRNSTRNVQRVLSRFSLEGDTVLTMARSRSLRLPTNTSITASDLFSAYVELKQTATPKGILALSDITTDKFIQATLRDLAGGLFQSEIQERHVSVLDLLERFPTIKPPLALFLSLLIPMRPRAYSFSSFPQTNPGHATLTYTMVGSAPSGETSPVQGIASNYLASLTPGSTLYIALHPSTAGFHLPSDHSKPVVMISAGTGLAPFRGFLQERHYHQAAGETLGPALLFYGCRGRDLDDMYRNEMDEYERTGVVTIHRSYSRHPGADFNYIDSAIAAVRDRVASLWASGGIILVCGGKKMSDSVFKVLAPVLLERDRVDGRTEATDVEEWRRGLPRGKYVEEIFV</sequence>
<dbReference type="InterPro" id="IPR029039">
    <property type="entry name" value="Flavoprotein-like_sf"/>
</dbReference>
<organism evidence="20 21">
    <name type="scientific">Aspergillus sclerotiicarbonarius (strain CBS 121057 / IBT 28362)</name>
    <dbReference type="NCBI Taxonomy" id="1448318"/>
    <lineage>
        <taxon>Eukaryota</taxon>
        <taxon>Fungi</taxon>
        <taxon>Dikarya</taxon>
        <taxon>Ascomycota</taxon>
        <taxon>Pezizomycotina</taxon>
        <taxon>Eurotiomycetes</taxon>
        <taxon>Eurotiomycetidae</taxon>
        <taxon>Eurotiales</taxon>
        <taxon>Aspergillaceae</taxon>
        <taxon>Aspergillus</taxon>
        <taxon>Aspergillus subgen. Circumdati</taxon>
    </lineage>
</organism>
<evidence type="ECO:0000256" key="3">
    <source>
        <dbReference type="ARBA" id="ARBA00022448"/>
    </source>
</evidence>
<dbReference type="SUPFAM" id="SSF52343">
    <property type="entry name" value="Ferredoxin reductase-like, C-terminal NADP-linked domain"/>
    <property type="match status" value="1"/>
</dbReference>
<evidence type="ECO:0000256" key="16">
    <source>
        <dbReference type="PIRNR" id="PIRNR000209"/>
    </source>
</evidence>
<evidence type="ECO:0000256" key="11">
    <source>
        <dbReference type="ARBA" id="ARBA00023002"/>
    </source>
</evidence>
<dbReference type="InterPro" id="IPR023206">
    <property type="entry name" value="Bifunctional_P450_P450_red"/>
</dbReference>
<proteinExistence type="inferred from homology"/>
<dbReference type="SUPFAM" id="SSF48264">
    <property type="entry name" value="Cytochrome P450"/>
    <property type="match status" value="1"/>
</dbReference>
<comment type="similarity">
    <text evidence="2 16">In the N-terminal section; belongs to the cytochrome P450 family.</text>
</comment>
<dbReference type="InterPro" id="IPR003097">
    <property type="entry name" value="CysJ-like_FAD-binding"/>
</dbReference>
<evidence type="ECO:0000259" key="19">
    <source>
        <dbReference type="PROSITE" id="PS51384"/>
    </source>
</evidence>
<dbReference type="SUPFAM" id="SSF63380">
    <property type="entry name" value="Riboflavin synthase domain-like"/>
    <property type="match status" value="1"/>
</dbReference>
<dbReference type="Gene3D" id="1.20.990.10">
    <property type="entry name" value="NADPH-cytochrome p450 Reductase, Chain A, domain 3"/>
    <property type="match status" value="1"/>
</dbReference>
<dbReference type="CDD" id="cd06206">
    <property type="entry name" value="bifunctional_CYPOR"/>
    <property type="match status" value="1"/>
</dbReference>
<dbReference type="CDD" id="cd11068">
    <property type="entry name" value="CYP120A1"/>
    <property type="match status" value="1"/>
</dbReference>
<evidence type="ECO:0000256" key="12">
    <source>
        <dbReference type="ARBA" id="ARBA00023004"/>
    </source>
</evidence>
<dbReference type="InterPro" id="IPR036396">
    <property type="entry name" value="Cyt_P450_sf"/>
</dbReference>
<dbReference type="EC" id="1.14.14.1" evidence="16"/>
<keyword evidence="3 16" id="KW-0813">Transport</keyword>
<evidence type="ECO:0000256" key="8">
    <source>
        <dbReference type="ARBA" id="ARBA00022827"/>
    </source>
</evidence>
<dbReference type="InterPro" id="IPR001433">
    <property type="entry name" value="OxRdtase_FAD/NAD-bd"/>
</dbReference>
<dbReference type="InterPro" id="IPR039261">
    <property type="entry name" value="FNR_nucleotide-bd"/>
</dbReference>
<evidence type="ECO:0000256" key="13">
    <source>
        <dbReference type="ARBA" id="ARBA00023033"/>
    </source>
</evidence>
<dbReference type="Gene3D" id="3.40.50.360">
    <property type="match status" value="1"/>
</dbReference>
<protein>
    <recommendedName>
        <fullName evidence="16">Bifunctional cytochrome P450/NADPH--P450 reductase</fullName>
    </recommendedName>
    <domain>
        <recommendedName>
            <fullName evidence="16">Cytochrome P450</fullName>
            <ecNumber evidence="16">1.14.14.1</ecNumber>
        </recommendedName>
    </domain>
    <domain>
        <recommendedName>
            <fullName evidence="16">NADPH--cytochrome P450 reductase</fullName>
            <ecNumber evidence="16">1.6.2.4</ecNumber>
        </recommendedName>
    </domain>
</protein>
<dbReference type="Gene3D" id="1.10.630.10">
    <property type="entry name" value="Cytochrome P450"/>
    <property type="match status" value="1"/>
</dbReference>
<evidence type="ECO:0000256" key="1">
    <source>
        <dbReference type="ARBA" id="ARBA00001971"/>
    </source>
</evidence>
<evidence type="ECO:0000256" key="17">
    <source>
        <dbReference type="PIRSR" id="PIRSR000209-1"/>
    </source>
</evidence>
<dbReference type="GO" id="GO:0050660">
    <property type="term" value="F:flavin adenine dinucleotide binding"/>
    <property type="evidence" value="ECO:0007669"/>
    <property type="project" value="TreeGrafter"/>
</dbReference>
<comment type="catalytic activity">
    <reaction evidence="14 16">
        <text>an organic molecule + reduced [NADPH--hemoprotein reductase] + O2 = an alcohol + oxidized [NADPH--hemoprotein reductase] + H2O + H(+)</text>
        <dbReference type="Rhea" id="RHEA:17149"/>
        <dbReference type="Rhea" id="RHEA-COMP:11964"/>
        <dbReference type="Rhea" id="RHEA-COMP:11965"/>
        <dbReference type="ChEBI" id="CHEBI:15377"/>
        <dbReference type="ChEBI" id="CHEBI:15378"/>
        <dbReference type="ChEBI" id="CHEBI:15379"/>
        <dbReference type="ChEBI" id="CHEBI:30879"/>
        <dbReference type="ChEBI" id="CHEBI:57618"/>
        <dbReference type="ChEBI" id="CHEBI:58210"/>
        <dbReference type="ChEBI" id="CHEBI:142491"/>
        <dbReference type="EC" id="1.14.14.1"/>
    </reaction>
</comment>
<dbReference type="InterPro" id="IPR001128">
    <property type="entry name" value="Cyt_P450"/>
</dbReference>
<dbReference type="Pfam" id="PF00175">
    <property type="entry name" value="NAD_binding_1"/>
    <property type="match status" value="1"/>
</dbReference>
<dbReference type="VEuPathDB" id="FungiDB:BO78DRAFT_457062"/>
<dbReference type="EMBL" id="KZ826315">
    <property type="protein sequence ID" value="PYI12633.1"/>
    <property type="molecule type" value="Genomic_DNA"/>
</dbReference>
<evidence type="ECO:0000313" key="20">
    <source>
        <dbReference type="EMBL" id="PYI12633.1"/>
    </source>
</evidence>
<dbReference type="InterPro" id="IPR017938">
    <property type="entry name" value="Riboflavin_synthase-like_b-brl"/>
</dbReference>
<dbReference type="InterPro" id="IPR023173">
    <property type="entry name" value="NADPH_Cyt_P450_Rdtase_alpha"/>
</dbReference>
<dbReference type="GO" id="GO:0005829">
    <property type="term" value="C:cytosol"/>
    <property type="evidence" value="ECO:0007669"/>
    <property type="project" value="TreeGrafter"/>
</dbReference>
<dbReference type="OrthoDB" id="1470350at2759"/>
<feature type="domain" description="FAD-binding FR-type" evidence="19">
    <location>
        <begin position="671"/>
        <end position="900"/>
    </location>
</feature>
<keyword evidence="4 16" id="KW-0349">Heme</keyword>
<dbReference type="PANTHER" id="PTHR19384">
    <property type="entry name" value="NITRIC OXIDE SYNTHASE-RELATED"/>
    <property type="match status" value="1"/>
</dbReference>
<keyword evidence="5 16" id="KW-0285">Flavoprotein</keyword>
<comment type="catalytic activity">
    <reaction evidence="15 16">
        <text>2 oxidized [cytochrome P450] + NADPH = 2 reduced [cytochrome P450] + NADP(+) + H(+)</text>
        <dbReference type="Rhea" id="RHEA:24040"/>
        <dbReference type="Rhea" id="RHEA-COMP:14627"/>
        <dbReference type="Rhea" id="RHEA-COMP:14628"/>
        <dbReference type="ChEBI" id="CHEBI:15378"/>
        <dbReference type="ChEBI" id="CHEBI:55376"/>
        <dbReference type="ChEBI" id="CHEBI:57783"/>
        <dbReference type="ChEBI" id="CHEBI:58349"/>
        <dbReference type="ChEBI" id="CHEBI:60344"/>
        <dbReference type="EC" id="1.6.2.4"/>
    </reaction>
</comment>
<evidence type="ECO:0000256" key="15">
    <source>
        <dbReference type="ARBA" id="ARBA00049342"/>
    </source>
</evidence>
<dbReference type="GO" id="GO:0010181">
    <property type="term" value="F:FMN binding"/>
    <property type="evidence" value="ECO:0007669"/>
    <property type="project" value="UniProtKB-UniRule"/>
</dbReference>
<evidence type="ECO:0000256" key="6">
    <source>
        <dbReference type="ARBA" id="ARBA00022643"/>
    </source>
</evidence>
<dbReference type="InterPro" id="IPR008254">
    <property type="entry name" value="Flavodoxin/NO_synth"/>
</dbReference>
<dbReference type="PROSITE" id="PS00086">
    <property type="entry name" value="CYTOCHROME_P450"/>
    <property type="match status" value="1"/>
</dbReference>
<evidence type="ECO:0000313" key="21">
    <source>
        <dbReference type="Proteomes" id="UP000248423"/>
    </source>
</evidence>
<dbReference type="Pfam" id="PF00258">
    <property type="entry name" value="Flavodoxin_1"/>
    <property type="match status" value="1"/>
</dbReference>
<dbReference type="Pfam" id="PF00667">
    <property type="entry name" value="FAD_binding_1"/>
    <property type="match status" value="1"/>
</dbReference>
<dbReference type="GO" id="GO:0020037">
    <property type="term" value="F:heme binding"/>
    <property type="evidence" value="ECO:0007669"/>
    <property type="project" value="UniProtKB-UniRule"/>
</dbReference>
<comment type="cofactor">
    <cofactor evidence="16">
        <name>FAD</name>
        <dbReference type="ChEBI" id="CHEBI:57692"/>
    </cofactor>
    <cofactor evidence="16">
        <name>FMN</name>
        <dbReference type="ChEBI" id="CHEBI:58210"/>
    </cofactor>
</comment>
<evidence type="ECO:0000256" key="5">
    <source>
        <dbReference type="ARBA" id="ARBA00022630"/>
    </source>
</evidence>
<dbReference type="Gene3D" id="2.40.30.10">
    <property type="entry name" value="Translation factors"/>
    <property type="match status" value="1"/>
</dbReference>
<keyword evidence="12 16" id="KW-0408">Iron</keyword>
<dbReference type="Pfam" id="PF00067">
    <property type="entry name" value="p450"/>
    <property type="match status" value="1"/>
</dbReference>
<keyword evidence="9 16" id="KW-0521">NADP</keyword>